<reference evidence="1 2" key="1">
    <citation type="submission" date="2019-06" db="EMBL/GenBank/DDBJ databases">
        <title>Complete genome sequence of Ensifer mexicanus ITTG R7 isolated from nodules of Acacia angustissima (Mill.) Kuntze.</title>
        <authorList>
            <person name="Rincon-Rosales R."/>
            <person name="Rogel M.A."/>
            <person name="Guerrero G."/>
            <person name="Rincon-Molina C.I."/>
            <person name="Lopez-Lopez A."/>
            <person name="Martinez-Romero E."/>
        </authorList>
    </citation>
    <scope>NUCLEOTIDE SEQUENCE [LARGE SCALE GENOMIC DNA]</scope>
    <source>
        <strain evidence="1 2">ITTG R7</strain>
        <plasmid evidence="2">pemeittgr7b</plasmid>
    </source>
</reference>
<name>A0A859QIF7_9HYPH</name>
<evidence type="ECO:0000313" key="1">
    <source>
        <dbReference type="EMBL" id="QLL64464.1"/>
    </source>
</evidence>
<keyword evidence="2" id="KW-1185">Reference proteome</keyword>
<protein>
    <submittedName>
        <fullName evidence="1">Succinoglycan biosynthesis protein exoi</fullName>
    </submittedName>
</protein>
<evidence type="ECO:0000313" key="2">
    <source>
        <dbReference type="Proteomes" id="UP000510721"/>
    </source>
</evidence>
<organism evidence="1 2">
    <name type="scientific">Sinorhizobium mexicanum</name>
    <dbReference type="NCBI Taxonomy" id="375549"/>
    <lineage>
        <taxon>Bacteria</taxon>
        <taxon>Pseudomonadati</taxon>
        <taxon>Pseudomonadota</taxon>
        <taxon>Alphaproteobacteria</taxon>
        <taxon>Hyphomicrobiales</taxon>
        <taxon>Rhizobiaceae</taxon>
        <taxon>Sinorhizobium/Ensifer group</taxon>
        <taxon>Sinorhizobium</taxon>
    </lineage>
</organism>
<keyword evidence="1" id="KW-0614">Plasmid</keyword>
<dbReference type="AlphaFoldDB" id="A0A859QIF7"/>
<dbReference type="EMBL" id="CP041240">
    <property type="protein sequence ID" value="QLL64464.1"/>
    <property type="molecule type" value="Genomic_DNA"/>
</dbReference>
<gene>
    <name evidence="1" type="ORF">FKV68_23910</name>
</gene>
<dbReference type="Proteomes" id="UP000510721">
    <property type="component" value="Plasmid pEmeITTGR7b"/>
</dbReference>
<proteinExistence type="predicted"/>
<dbReference type="KEGG" id="emx:FKV68_23910"/>
<geneLocation type="plasmid" evidence="2">
    <name>pemeittgr7b</name>
</geneLocation>
<sequence length="107" mass="11894">MSYRQRGRKPQQPSVFRTAPGLVIAAVAVGAAGGITAPDFIAKWDSLGSIGTPCDIKGNISIDSGERIFHVPGQKYYSETRIRPEYGERWFCSEEEAWAAGWRKAYR</sequence>
<accession>A0A859QIF7</accession>
<dbReference type="RefSeq" id="WP_245181544.1">
    <property type="nucleotide sequence ID" value="NZ_CP041240.1"/>
</dbReference>